<dbReference type="EMBL" id="SSTD01007912">
    <property type="protein sequence ID" value="TYK18347.1"/>
    <property type="molecule type" value="Genomic_DNA"/>
</dbReference>
<dbReference type="EMBL" id="SSTE01002358">
    <property type="protein sequence ID" value="KAA0063680.1"/>
    <property type="molecule type" value="Genomic_DNA"/>
</dbReference>
<feature type="domain" description="TIR" evidence="2">
    <location>
        <begin position="17"/>
        <end position="53"/>
    </location>
</feature>
<evidence type="ECO:0000313" key="3">
    <source>
        <dbReference type="EMBL" id="KAA0063680.1"/>
    </source>
</evidence>
<dbReference type="GO" id="GO:0007165">
    <property type="term" value="P:signal transduction"/>
    <property type="evidence" value="ECO:0007669"/>
    <property type="project" value="InterPro"/>
</dbReference>
<protein>
    <submittedName>
        <fullName evidence="3 4">Disease resistance protein</fullName>
    </submittedName>
</protein>
<proteinExistence type="predicted"/>
<dbReference type="SUPFAM" id="SSF52200">
    <property type="entry name" value="Toll/Interleukin receptor TIR domain"/>
    <property type="match status" value="1"/>
</dbReference>
<reference evidence="5 6" key="1">
    <citation type="submission" date="2019-08" db="EMBL/GenBank/DDBJ databases">
        <title>Draft genome sequences of two oriental melons (Cucumis melo L. var makuwa).</title>
        <authorList>
            <person name="Kwon S.-Y."/>
        </authorList>
    </citation>
    <scope>NUCLEOTIDE SEQUENCE [LARGE SCALE GENOMIC DNA]</scope>
    <source>
        <strain evidence="6">cv. Chang Bougi</strain>
        <strain evidence="5">cv. SW 3</strain>
        <tissue evidence="4">Leaf</tissue>
    </source>
</reference>
<dbReference type="Gene3D" id="3.40.50.10140">
    <property type="entry name" value="Toll/interleukin-1 receptor homology (TIR) domain"/>
    <property type="match status" value="2"/>
</dbReference>
<keyword evidence="1" id="KW-0520">NAD</keyword>
<feature type="domain" description="TIR" evidence="2">
    <location>
        <begin position="56"/>
        <end position="112"/>
    </location>
</feature>
<evidence type="ECO:0000313" key="6">
    <source>
        <dbReference type="Proteomes" id="UP000321947"/>
    </source>
</evidence>
<dbReference type="Proteomes" id="UP000321393">
    <property type="component" value="Unassembled WGS sequence"/>
</dbReference>
<evidence type="ECO:0000259" key="2">
    <source>
        <dbReference type="Pfam" id="PF01582"/>
    </source>
</evidence>
<comment type="caution">
    <text evidence="4">The sequence shown here is derived from an EMBL/GenBank/DDBJ whole genome shotgun (WGS) entry which is preliminary data.</text>
</comment>
<dbReference type="AlphaFoldDB" id="A0A5D3D480"/>
<sequence length="112" mass="12801">MGSSTAVTESIAFEWSYDVFLSFRGEDTRTNFTSHLDMALRQKGINVFIDDKLQRVFYKVDPSDIRSNFGEALAKHQAKFQTKTQIWREALTTAANLCGWNLGAYRKEADLI</sequence>
<dbReference type="PANTHER" id="PTHR32009:SF146">
    <property type="entry name" value="TIR DOMAIN-CONTAINING PROTEIN"/>
    <property type="match status" value="1"/>
</dbReference>
<evidence type="ECO:0000256" key="1">
    <source>
        <dbReference type="ARBA" id="ARBA00023027"/>
    </source>
</evidence>
<dbReference type="Pfam" id="PF01582">
    <property type="entry name" value="TIR"/>
    <property type="match status" value="2"/>
</dbReference>
<dbReference type="InterPro" id="IPR000157">
    <property type="entry name" value="TIR_dom"/>
</dbReference>
<dbReference type="PANTHER" id="PTHR32009">
    <property type="entry name" value="TMV RESISTANCE PROTEIN N-LIKE"/>
    <property type="match status" value="1"/>
</dbReference>
<dbReference type="OrthoDB" id="1678688at2759"/>
<dbReference type="Proteomes" id="UP000321947">
    <property type="component" value="Unassembled WGS sequence"/>
</dbReference>
<accession>A0A5D3D480</accession>
<evidence type="ECO:0000313" key="4">
    <source>
        <dbReference type="EMBL" id="TYK18347.1"/>
    </source>
</evidence>
<organism evidence="4 6">
    <name type="scientific">Cucumis melo var. makuwa</name>
    <name type="common">Oriental melon</name>
    <dbReference type="NCBI Taxonomy" id="1194695"/>
    <lineage>
        <taxon>Eukaryota</taxon>
        <taxon>Viridiplantae</taxon>
        <taxon>Streptophyta</taxon>
        <taxon>Embryophyta</taxon>
        <taxon>Tracheophyta</taxon>
        <taxon>Spermatophyta</taxon>
        <taxon>Magnoliopsida</taxon>
        <taxon>eudicotyledons</taxon>
        <taxon>Gunneridae</taxon>
        <taxon>Pentapetalae</taxon>
        <taxon>rosids</taxon>
        <taxon>fabids</taxon>
        <taxon>Cucurbitales</taxon>
        <taxon>Cucurbitaceae</taxon>
        <taxon>Benincaseae</taxon>
        <taxon>Cucumis</taxon>
    </lineage>
</organism>
<dbReference type="InterPro" id="IPR035897">
    <property type="entry name" value="Toll_tir_struct_dom_sf"/>
</dbReference>
<name>A0A5D3D480_CUCMM</name>
<gene>
    <name evidence="4" type="ORF">E5676_scaffold456G00620</name>
    <name evidence="3" type="ORF">E6C27_scaffold329G001990</name>
</gene>
<evidence type="ECO:0000313" key="5">
    <source>
        <dbReference type="Proteomes" id="UP000321393"/>
    </source>
</evidence>